<proteinExistence type="predicted"/>
<evidence type="ECO:0000256" key="1">
    <source>
        <dbReference type="SAM" id="MobiDB-lite"/>
    </source>
</evidence>
<dbReference type="EMBL" id="CAJNIZ010006213">
    <property type="protein sequence ID" value="CAE7248036.1"/>
    <property type="molecule type" value="Genomic_DNA"/>
</dbReference>
<sequence>MPQALCEDIIRKSISIDNVVQIMMTAKAHRADGLKDICMDFIITNEEKIKPTPAFKELIQEPTLMYELLMRFLPQMRWHPNTDNPEDCTNKALYNLDSVECLGRAPSRIKHVAGKAQRHHMALVEQPVEAGLSRKHGIEFEKSSRFSAGKTAMFALFAWFLYILLDPLHCMHSMNVGSVTNCSVIRVLNTLLRYRPHAFLEMPTPAAVGILGEANAEVMDMSVPASPRNDGEAWEAGPAPGPPNRYADKAQGLSLAERLLQLDFSDDEDEGSQPASPEHPEQEADGLDPVAEEDASAAVVVEDCQEFVQEADSDDD</sequence>
<organism evidence="2 3">
    <name type="scientific">Symbiodinium pilosum</name>
    <name type="common">Dinoflagellate</name>
    <dbReference type="NCBI Taxonomy" id="2952"/>
    <lineage>
        <taxon>Eukaryota</taxon>
        <taxon>Sar</taxon>
        <taxon>Alveolata</taxon>
        <taxon>Dinophyceae</taxon>
        <taxon>Suessiales</taxon>
        <taxon>Symbiodiniaceae</taxon>
        <taxon>Symbiodinium</taxon>
    </lineage>
</organism>
<evidence type="ECO:0000313" key="2">
    <source>
        <dbReference type="EMBL" id="CAE7248036.1"/>
    </source>
</evidence>
<feature type="region of interest" description="Disordered" evidence="1">
    <location>
        <begin position="262"/>
        <end position="297"/>
    </location>
</feature>
<reference evidence="2" key="1">
    <citation type="submission" date="2021-02" db="EMBL/GenBank/DDBJ databases">
        <authorList>
            <person name="Dougan E. K."/>
            <person name="Rhodes N."/>
            <person name="Thang M."/>
            <person name="Chan C."/>
        </authorList>
    </citation>
    <scope>NUCLEOTIDE SEQUENCE</scope>
</reference>
<keyword evidence="3" id="KW-1185">Reference proteome</keyword>
<dbReference type="CDD" id="cd14733">
    <property type="entry name" value="BACK"/>
    <property type="match status" value="1"/>
</dbReference>
<feature type="region of interest" description="Disordered" evidence="1">
    <location>
        <begin position="222"/>
        <end position="245"/>
    </location>
</feature>
<dbReference type="Gene3D" id="1.25.40.420">
    <property type="match status" value="1"/>
</dbReference>
<feature type="compositionally biased region" description="Acidic residues" evidence="1">
    <location>
        <begin position="283"/>
        <end position="295"/>
    </location>
</feature>
<comment type="caution">
    <text evidence="2">The sequence shown here is derived from an EMBL/GenBank/DDBJ whole genome shotgun (WGS) entry which is preliminary data.</text>
</comment>
<dbReference type="Proteomes" id="UP000649617">
    <property type="component" value="Unassembled WGS sequence"/>
</dbReference>
<gene>
    <name evidence="2" type="primary">glgB1</name>
    <name evidence="2" type="ORF">SPIL2461_LOCUS4625</name>
</gene>
<dbReference type="OrthoDB" id="10251809at2759"/>
<dbReference type="AlphaFoldDB" id="A0A812LZ32"/>
<accession>A0A812LZ32</accession>
<protein>
    <submittedName>
        <fullName evidence="2">GlgB1 protein</fullName>
    </submittedName>
</protein>
<name>A0A812LZ32_SYMPI</name>
<evidence type="ECO:0000313" key="3">
    <source>
        <dbReference type="Proteomes" id="UP000649617"/>
    </source>
</evidence>